<dbReference type="EMBL" id="LNGC01000007">
    <property type="protein sequence ID" value="KYC53309.1"/>
    <property type="molecule type" value="Genomic_DNA"/>
</dbReference>
<accession>A0A150J7U2</accession>
<reference evidence="1 2" key="1">
    <citation type="journal article" date="2016" name="ISME J.">
        <title>Chasing the elusive Euryarchaeota class WSA2: genomes reveal a uniquely fastidious methyl-reducing methanogen.</title>
        <authorList>
            <person name="Nobu M.K."/>
            <person name="Narihiro T."/>
            <person name="Kuroda K."/>
            <person name="Mei R."/>
            <person name="Liu W.T."/>
        </authorList>
    </citation>
    <scope>NUCLEOTIDE SEQUENCE [LARGE SCALE GENOMIC DNA]</scope>
    <source>
        <strain evidence="1">U1lsi0528_Bin055</strain>
    </source>
</reference>
<comment type="caution">
    <text evidence="1">The sequence shown here is derived from an EMBL/GenBank/DDBJ whole genome shotgun (WGS) entry which is preliminary data.</text>
</comment>
<proteinExistence type="predicted"/>
<gene>
    <name evidence="1" type="ORF">AMQ22_00313</name>
</gene>
<sequence length="158" mass="18279">MKLPKGQIIKTSVKYNLKMDSFGEFIQEIMKDFSRFTGYVRILADKGEYEEEIKVILSEGELIGGERKLINSGTVFHGNECRFENAFEFKRCGVSVVRLNSNDIDMVKVSHPECIIIKDLKMEEVEVINPREKLLKKYRIKELNDSEITNLLEKLNGD</sequence>
<evidence type="ECO:0000313" key="2">
    <source>
        <dbReference type="Proteomes" id="UP000075398"/>
    </source>
</evidence>
<organism evidence="1 2">
    <name type="scientific">Candidatus Methanofastidiosum methylothiophilum</name>
    <dbReference type="NCBI Taxonomy" id="1705564"/>
    <lineage>
        <taxon>Archaea</taxon>
        <taxon>Methanobacteriati</taxon>
        <taxon>Methanobacteriota</taxon>
        <taxon>Stenosarchaea group</taxon>
        <taxon>Candidatus Methanofastidiosia</taxon>
        <taxon>Candidatus Methanofastidiosales</taxon>
        <taxon>Candidatus Methanofastidiosaceae</taxon>
        <taxon>Candidatus Methanofastidiosum</taxon>
    </lineage>
</organism>
<dbReference type="Pfam" id="PF09987">
    <property type="entry name" value="DUF2226"/>
    <property type="match status" value="1"/>
</dbReference>
<dbReference type="Proteomes" id="UP000075398">
    <property type="component" value="Unassembled WGS sequence"/>
</dbReference>
<name>A0A150J7U2_9EURY</name>
<dbReference type="AlphaFoldDB" id="A0A150J7U2"/>
<protein>
    <submittedName>
        <fullName evidence="1">Uncharacterized protein</fullName>
    </submittedName>
</protein>
<evidence type="ECO:0000313" key="1">
    <source>
        <dbReference type="EMBL" id="KYC53309.1"/>
    </source>
</evidence>
<dbReference type="InterPro" id="IPR019249">
    <property type="entry name" value="DUF2226"/>
</dbReference>